<dbReference type="PROSITE" id="PS50885">
    <property type="entry name" value="HAMP"/>
    <property type="match status" value="1"/>
</dbReference>
<dbReference type="PANTHER" id="PTHR43531:SF14">
    <property type="entry name" value="METHYL-ACCEPTING CHEMOTAXIS PROTEIN I-RELATED"/>
    <property type="match status" value="1"/>
</dbReference>
<evidence type="ECO:0000256" key="11">
    <source>
        <dbReference type="PROSITE-ProRule" id="PRU00284"/>
    </source>
</evidence>
<dbReference type="OrthoDB" id="6167817at2"/>
<dbReference type="EMBL" id="JBHUCJ010000011">
    <property type="protein sequence ID" value="MFD3223264.1"/>
    <property type="molecule type" value="Genomic_DNA"/>
</dbReference>
<protein>
    <submittedName>
        <fullName evidence="17">Methyl-accepting chemotaxis protein</fullName>
    </submittedName>
    <submittedName>
        <fullName evidence="16">Methyl-accepting chemotaxis sensory transducer</fullName>
    </submittedName>
</protein>
<evidence type="ECO:0000256" key="8">
    <source>
        <dbReference type="ARBA" id="ARBA00023136"/>
    </source>
</evidence>
<dbReference type="Pfam" id="PF02203">
    <property type="entry name" value="TarH"/>
    <property type="match status" value="1"/>
</dbReference>
<evidence type="ECO:0000313" key="16">
    <source>
        <dbReference type="EMBL" id="ADW74468.1"/>
    </source>
</evidence>
<dbReference type="eggNOG" id="COG0840">
    <property type="taxonomic scope" value="Bacteria"/>
</dbReference>
<dbReference type="GO" id="GO:0006935">
    <property type="term" value="P:chemotaxis"/>
    <property type="evidence" value="ECO:0007669"/>
    <property type="project" value="UniProtKB-KW"/>
</dbReference>
<evidence type="ECO:0000256" key="10">
    <source>
        <dbReference type="ARBA" id="ARBA00029447"/>
    </source>
</evidence>
<keyword evidence="5" id="KW-0997">Cell inner membrane</keyword>
<evidence type="ECO:0000313" key="19">
    <source>
        <dbReference type="Proteomes" id="UP001598201"/>
    </source>
</evidence>
<dbReference type="GO" id="GO:0007165">
    <property type="term" value="P:signal transduction"/>
    <property type="evidence" value="ECO:0007669"/>
    <property type="project" value="UniProtKB-KW"/>
</dbReference>
<dbReference type="SMART" id="SM00283">
    <property type="entry name" value="MA"/>
    <property type="match status" value="1"/>
</dbReference>
<feature type="domain" description="HAMP" evidence="15">
    <location>
        <begin position="216"/>
        <end position="268"/>
    </location>
</feature>
<gene>
    <name evidence="16" type="ordered locus">Rahaq_2866</name>
    <name evidence="17" type="ORF">ACFPK4_06945</name>
</gene>
<evidence type="ECO:0000256" key="9">
    <source>
        <dbReference type="ARBA" id="ARBA00023224"/>
    </source>
</evidence>
<reference evidence="18" key="1">
    <citation type="submission" date="2011-01" db="EMBL/GenBank/DDBJ databases">
        <title>Complete sequence of chromosome of Rahnella sp. Y9602.</title>
        <authorList>
            <consortium name="US DOE Joint Genome Institute"/>
            <person name="Lucas S."/>
            <person name="Copeland A."/>
            <person name="Lapidus A."/>
            <person name="Cheng J.-F."/>
            <person name="Goodwin L."/>
            <person name="Pitluck S."/>
            <person name="Lu M."/>
            <person name="Detter J.C."/>
            <person name="Han C."/>
            <person name="Tapia R."/>
            <person name="Land M."/>
            <person name="Hauser L."/>
            <person name="Kyrpides N."/>
            <person name="Ivanova N."/>
            <person name="Ovchinnikova G."/>
            <person name="Pagani I."/>
            <person name="Sobecky P.A."/>
            <person name="Martinez R.J."/>
            <person name="Woyke T."/>
        </authorList>
    </citation>
    <scope>NUCLEOTIDE SEQUENCE [LARGE SCALE GENOMIC DNA]</scope>
    <source>
        <strain evidence="18">Y9602</strain>
    </source>
</reference>
<dbReference type="PRINTS" id="PR00260">
    <property type="entry name" value="CHEMTRNSDUCR"/>
</dbReference>
<feature type="transmembrane region" description="Helical" evidence="13">
    <location>
        <begin position="12"/>
        <end position="35"/>
    </location>
</feature>
<dbReference type="GO" id="GO:0004888">
    <property type="term" value="F:transmembrane signaling receptor activity"/>
    <property type="evidence" value="ECO:0007669"/>
    <property type="project" value="InterPro"/>
</dbReference>
<reference evidence="17 19" key="3">
    <citation type="submission" date="2024-09" db="EMBL/GenBank/DDBJ databases">
        <title>Genomes of Rahnella.</title>
        <authorList>
            <person name="Mnguni F.C."/>
            <person name="Shin G.Y."/>
            <person name="Coutinho T."/>
        </authorList>
    </citation>
    <scope>NUCLEOTIDE SEQUENCE [LARGE SCALE GENOMIC DNA]</scope>
    <source>
        <strain evidence="17 19">20WA0057</strain>
    </source>
</reference>
<keyword evidence="9 11" id="KW-0807">Transducer</keyword>
<evidence type="ECO:0000259" key="15">
    <source>
        <dbReference type="PROSITE" id="PS50885"/>
    </source>
</evidence>
<dbReference type="HOGENOM" id="CLU_000445_107_16_6"/>
<dbReference type="Gene3D" id="1.10.287.950">
    <property type="entry name" value="Methyl-accepting chemotaxis protein"/>
    <property type="match status" value="1"/>
</dbReference>
<keyword evidence="2" id="KW-1003">Cell membrane</keyword>
<keyword evidence="4" id="KW-0145">Chemotaxis</keyword>
<evidence type="ECO:0000256" key="5">
    <source>
        <dbReference type="ARBA" id="ARBA00022519"/>
    </source>
</evidence>
<dbReference type="CDD" id="cd11386">
    <property type="entry name" value="MCP_signal"/>
    <property type="match status" value="1"/>
</dbReference>
<evidence type="ECO:0000256" key="7">
    <source>
        <dbReference type="ARBA" id="ARBA00022989"/>
    </source>
</evidence>
<dbReference type="InterPro" id="IPR003660">
    <property type="entry name" value="HAMP_dom"/>
</dbReference>
<dbReference type="InterPro" id="IPR003122">
    <property type="entry name" value="Tar_rcpt_lig-bd"/>
</dbReference>
<keyword evidence="7 13" id="KW-1133">Transmembrane helix</keyword>
<dbReference type="InterPro" id="IPR004089">
    <property type="entry name" value="MCPsignal_dom"/>
</dbReference>
<dbReference type="Proteomes" id="UP000007257">
    <property type="component" value="Chromosome"/>
</dbReference>
<dbReference type="PANTHER" id="PTHR43531">
    <property type="entry name" value="PROTEIN ICFG"/>
    <property type="match status" value="1"/>
</dbReference>
<dbReference type="GeneID" id="95416549"/>
<evidence type="ECO:0000256" key="13">
    <source>
        <dbReference type="SAM" id="Phobius"/>
    </source>
</evidence>
<dbReference type="KEGG" id="rah:Rahaq_2866"/>
<organism evidence="16 18">
    <name type="scientific">Rahnella sp. (strain Y9602)</name>
    <dbReference type="NCBI Taxonomy" id="2703885"/>
    <lineage>
        <taxon>Bacteria</taxon>
        <taxon>Pseudomonadati</taxon>
        <taxon>Pseudomonadota</taxon>
        <taxon>Gammaproteobacteria</taxon>
        <taxon>Enterobacterales</taxon>
        <taxon>Yersiniaceae</taxon>
        <taxon>Rahnella</taxon>
    </lineage>
</organism>
<reference evidence="16 18" key="2">
    <citation type="journal article" date="2012" name="J. Bacteriol.">
        <title>Complete Genome Sequence of Rahnella sp. Strain Y9602, a Gammaproteobacterium Isolate from Metal- and Radionuclide-Contaminated Soil.</title>
        <authorList>
            <person name="Martinez R.J."/>
            <person name="Bruce D."/>
            <person name="Detter C."/>
            <person name="Goodwin L.A."/>
            <person name="Han J."/>
            <person name="Han C.S."/>
            <person name="Held B."/>
            <person name="Land M.L."/>
            <person name="Mikhailova N."/>
            <person name="Nolan M."/>
            <person name="Pennacchio L."/>
            <person name="Pitluck S."/>
            <person name="Tapia R."/>
            <person name="Woyke T."/>
            <person name="Sobecky P.A."/>
        </authorList>
    </citation>
    <scope>NUCLEOTIDE SEQUENCE [LARGE SCALE GENOMIC DNA]</scope>
    <source>
        <strain evidence="16 18">Y9602</strain>
    </source>
</reference>
<evidence type="ECO:0000256" key="1">
    <source>
        <dbReference type="ARBA" id="ARBA00004429"/>
    </source>
</evidence>
<dbReference type="Proteomes" id="UP001598201">
    <property type="component" value="Unassembled WGS sequence"/>
</dbReference>
<evidence type="ECO:0000256" key="6">
    <source>
        <dbReference type="ARBA" id="ARBA00022692"/>
    </source>
</evidence>
<evidence type="ECO:0000256" key="3">
    <source>
        <dbReference type="ARBA" id="ARBA00022481"/>
    </source>
</evidence>
<evidence type="ECO:0000256" key="4">
    <source>
        <dbReference type="ARBA" id="ARBA00022500"/>
    </source>
</evidence>
<comment type="similarity">
    <text evidence="10">Belongs to the methyl-accepting chemotaxis (MCP) protein family.</text>
</comment>
<proteinExistence type="inferred from homology"/>
<evidence type="ECO:0000313" key="18">
    <source>
        <dbReference type="Proteomes" id="UP000007257"/>
    </source>
</evidence>
<keyword evidence="19" id="KW-1185">Reference proteome</keyword>
<evidence type="ECO:0000313" key="17">
    <source>
        <dbReference type="EMBL" id="MFD3223264.1"/>
    </source>
</evidence>
<dbReference type="FunFam" id="1.10.287.950:FF:000001">
    <property type="entry name" value="Methyl-accepting chemotaxis sensory transducer"/>
    <property type="match status" value="1"/>
</dbReference>
<keyword evidence="3" id="KW-0488">Methylation</keyword>
<dbReference type="EMBL" id="CP002505">
    <property type="protein sequence ID" value="ADW74468.1"/>
    <property type="molecule type" value="Genomic_DNA"/>
</dbReference>
<dbReference type="InterPro" id="IPR051310">
    <property type="entry name" value="MCP_chemotaxis"/>
</dbReference>
<dbReference type="Pfam" id="PF00015">
    <property type="entry name" value="MCPsignal"/>
    <property type="match status" value="1"/>
</dbReference>
<dbReference type="PROSITE" id="PS50111">
    <property type="entry name" value="CHEMOTAXIS_TRANSDUC_2"/>
    <property type="match status" value="1"/>
</dbReference>
<dbReference type="GO" id="GO:0005886">
    <property type="term" value="C:plasma membrane"/>
    <property type="evidence" value="ECO:0007669"/>
    <property type="project" value="UniProtKB-SubCell"/>
</dbReference>
<name>A0A0H3FBN5_RAHSY</name>
<dbReference type="SUPFAM" id="SSF58104">
    <property type="entry name" value="Methyl-accepting chemotaxis protein (MCP) signaling domain"/>
    <property type="match status" value="1"/>
</dbReference>
<evidence type="ECO:0000259" key="14">
    <source>
        <dbReference type="PROSITE" id="PS50111"/>
    </source>
</evidence>
<keyword evidence="6 13" id="KW-0812">Transmembrane</keyword>
<dbReference type="AlphaFoldDB" id="A0A0H3FBN5"/>
<dbReference type="RefSeq" id="WP_013576166.1">
    <property type="nucleotide sequence ID" value="NC_015061.1"/>
</dbReference>
<dbReference type="InterPro" id="IPR004090">
    <property type="entry name" value="Chemotax_Me-accpt_rcpt"/>
</dbReference>
<sequence>MRFIRDIKIRTVLITILITFSLLWAGVSGFALYSLNQLKSELNFTNVQQQNGDIINGANAQYYRAVTALERAIAGLEKNNNGIYDIEIKATLIELESLKKGLDQFKNIDHGNLDSNTVDDIYNSSFTLFNSAVFPMYESAAVKNTSLFASLKNDKYLPLRRNFSAAIEKYNDKITSLNAEANHRITQWVAWCQYILIGAMALSVVIMLLSDRYLANFLVKPLNKVKAHLESLATGILDSKIAFQGKNCVGQLIPYINKMQDNWAKTVYDIRNSADSIYKGSSEISTGNTDLSSRTEEQASALEETAASMEQLSSTVRHNADNASQASTLAEQATQEANQGGVIVNDVISTMVKINASSHKIVEIISVINGIAFQTNILALNAAVEAARAGEQGRGFAVVASEVRNLAQRSGQAAKEIGVLINESVENIQSGSEQVTQAGGAMEKIVSSVSRVNDIMSEIAAASTEQSKGINQIGIAVVQMDSVTQQNAALVQESAAAAASLEEQARQLTEIVSVFKIEGRAPLSSASLLPKNKTQKNSRVLTTEDGGWTKF</sequence>
<feature type="region of interest" description="Disordered" evidence="12">
    <location>
        <begin position="532"/>
        <end position="551"/>
    </location>
</feature>
<keyword evidence="8 13" id="KW-0472">Membrane</keyword>
<evidence type="ECO:0000256" key="2">
    <source>
        <dbReference type="ARBA" id="ARBA00022475"/>
    </source>
</evidence>
<feature type="domain" description="Methyl-accepting transducer" evidence="14">
    <location>
        <begin position="273"/>
        <end position="502"/>
    </location>
</feature>
<evidence type="ECO:0000256" key="12">
    <source>
        <dbReference type="SAM" id="MobiDB-lite"/>
    </source>
</evidence>
<comment type="subcellular location">
    <subcellularLocation>
        <location evidence="1">Cell inner membrane</location>
        <topology evidence="1">Multi-pass membrane protein</topology>
    </subcellularLocation>
</comment>
<accession>A0A0H3FBN5</accession>